<keyword evidence="1" id="KW-1133">Transmembrane helix</keyword>
<evidence type="ECO:0000313" key="3">
    <source>
        <dbReference type="Proteomes" id="UP000193465"/>
    </source>
</evidence>
<organism evidence="2 3">
    <name type="scientific">Mycolicibacter engbaekii</name>
    <dbReference type="NCBI Taxonomy" id="188915"/>
    <lineage>
        <taxon>Bacteria</taxon>
        <taxon>Bacillati</taxon>
        <taxon>Actinomycetota</taxon>
        <taxon>Actinomycetes</taxon>
        <taxon>Mycobacteriales</taxon>
        <taxon>Mycobacteriaceae</taxon>
        <taxon>Mycolicibacter</taxon>
    </lineage>
</organism>
<keyword evidence="1" id="KW-0472">Membrane</keyword>
<dbReference type="AlphaFoldDB" id="A0A1X1THU5"/>
<keyword evidence="3" id="KW-1185">Reference proteome</keyword>
<proteinExistence type="predicted"/>
<sequence length="86" mass="8730">MLLFLIVSPVLGGIAAAGAKIGEAIAAIGLLWVPILFLTGAAVVVLTVGAAQERRKAALEAEEQLRGTRLVVQSLCGLGLVGRGPL</sequence>
<evidence type="ECO:0000313" key="2">
    <source>
        <dbReference type="EMBL" id="ORV44096.1"/>
    </source>
</evidence>
<name>A0A1X1THU5_9MYCO</name>
<dbReference type="Proteomes" id="UP000193465">
    <property type="component" value="Unassembled WGS sequence"/>
</dbReference>
<keyword evidence="1" id="KW-0812">Transmembrane</keyword>
<gene>
    <name evidence="2" type="ORF">AWC02_15000</name>
</gene>
<dbReference type="EMBL" id="LQOT01000052">
    <property type="protein sequence ID" value="ORV44096.1"/>
    <property type="molecule type" value="Genomic_DNA"/>
</dbReference>
<evidence type="ECO:0000256" key="1">
    <source>
        <dbReference type="SAM" id="Phobius"/>
    </source>
</evidence>
<protein>
    <submittedName>
        <fullName evidence="2">Uncharacterized protein</fullName>
    </submittedName>
</protein>
<accession>A0A1X1THU5</accession>
<comment type="caution">
    <text evidence="2">The sequence shown here is derived from an EMBL/GenBank/DDBJ whole genome shotgun (WGS) entry which is preliminary data.</text>
</comment>
<reference evidence="2 3" key="1">
    <citation type="submission" date="2016-01" db="EMBL/GenBank/DDBJ databases">
        <title>The new phylogeny of the genus Mycobacterium.</title>
        <authorList>
            <person name="Tarcisio F."/>
            <person name="Conor M."/>
            <person name="Antonella G."/>
            <person name="Elisabetta G."/>
            <person name="Giulia F.S."/>
            <person name="Sara T."/>
            <person name="Anna F."/>
            <person name="Clotilde B."/>
            <person name="Roberto B."/>
            <person name="Veronica D.S."/>
            <person name="Fabio R."/>
            <person name="Monica P."/>
            <person name="Olivier J."/>
            <person name="Enrico T."/>
            <person name="Nicola S."/>
        </authorList>
    </citation>
    <scope>NUCLEOTIDE SEQUENCE [LARGE SCALE GENOMIC DNA]</scope>
    <source>
        <strain evidence="2 3">ATCC 27353</strain>
    </source>
</reference>
<feature type="transmembrane region" description="Helical" evidence="1">
    <location>
        <begin position="27"/>
        <end position="51"/>
    </location>
</feature>